<evidence type="ECO:0000313" key="2">
    <source>
        <dbReference type="Proteomes" id="UP000245916"/>
    </source>
</evidence>
<dbReference type="EMBL" id="QFFF01000002">
    <property type="protein sequence ID" value="PWG01260.1"/>
    <property type="molecule type" value="Genomic_DNA"/>
</dbReference>
<proteinExistence type="predicted"/>
<dbReference type="AlphaFoldDB" id="A0A2U2IYV0"/>
<dbReference type="RefSeq" id="WP_109272322.1">
    <property type="nucleotide sequence ID" value="NZ_QFFF01000002.1"/>
</dbReference>
<name>A0A2U2IYV0_9SPHN</name>
<keyword evidence="2" id="KW-1185">Reference proteome</keyword>
<comment type="caution">
    <text evidence="1">The sequence shown here is derived from an EMBL/GenBank/DDBJ whole genome shotgun (WGS) entry which is preliminary data.</text>
</comment>
<reference evidence="1 2" key="1">
    <citation type="submission" date="2018-05" db="EMBL/GenBank/DDBJ databases">
        <title>Genome of Sphingosinicella humi QZX222.</title>
        <authorList>
            <person name="Qiao Z."/>
            <person name="Wang G."/>
        </authorList>
    </citation>
    <scope>NUCLEOTIDE SEQUENCE [LARGE SCALE GENOMIC DNA]</scope>
    <source>
        <strain evidence="1 2">QZX222</strain>
    </source>
</reference>
<organism evidence="1 2">
    <name type="scientific">Allosphingosinicella humi</name>
    <dbReference type="NCBI Taxonomy" id="2068657"/>
    <lineage>
        <taxon>Bacteria</taxon>
        <taxon>Pseudomonadati</taxon>
        <taxon>Pseudomonadota</taxon>
        <taxon>Alphaproteobacteria</taxon>
        <taxon>Sphingomonadales</taxon>
        <taxon>Sphingomonadaceae</taxon>
        <taxon>Allosphingosinicella</taxon>
    </lineage>
</organism>
<dbReference type="Proteomes" id="UP000245916">
    <property type="component" value="Unassembled WGS sequence"/>
</dbReference>
<sequence>MMGQIEPRHFVASALSLTASVVLVSCGKPSIPIDSQAFLVKAREECGLARNEMTWQMFDKQTVGIRPTPDAAYQKIDCFIGKVGDAGFELGFVGNEAIQ</sequence>
<protein>
    <submittedName>
        <fullName evidence="1">Uncharacterized protein</fullName>
    </submittedName>
</protein>
<accession>A0A2U2IYV0</accession>
<evidence type="ECO:0000313" key="1">
    <source>
        <dbReference type="EMBL" id="PWG01260.1"/>
    </source>
</evidence>
<gene>
    <name evidence="1" type="ORF">DF286_14110</name>
</gene>